<feature type="region of interest" description="Disordered" evidence="1">
    <location>
        <begin position="395"/>
        <end position="427"/>
    </location>
</feature>
<sequence length="744" mass="83921">MNRSIKQILRGKTLVGPPMTSRQGKINAVGAMLEAQKRAEFEYHPRQVSKEYDEKIKSMSADGGSLTLANTITKVVQIFEKPAQEKPQKNQVRKGKSSSFLAPNRDYYVSPEQRASKENPGVGRYTINYSVVDSQQHMPNPKAKYSPSFMGTGRDFTIHQEPDRTQYDYTQRSKSNSAQRSMLQTYNYKLRPDQVNTEEQQGQPIDNSTKLPRLSLTSSFITKNQRMKWETPSDCKEDFYVTHETNIESNTHKPRTLALPMPNSGRDAKASIRSNPVMIDHLYDPDFNAVAPKTNMVLSNMKLESTRDHSVICTSTQNSGGMFGKVKMTDVSYNVNDQVQSKRRSQPTAQLAYTMGTPALSNLLFPPTIVYNTSTDKDKDTQKIDVPVRPRTDYSLKFGEPKNPAFSLARKPPKHTMPPNAVTDQDGNLLPAEMYDVKIDATRIHFQQPVPFFVTAGRPALLPGLTSEIDHIPDQSAALGLTLSEAQKEQQLERQKENQRLEQIYQQKEKERDFQLMGESGQVKQTEQQEGQNEKSQTLRNSLRKNTSNSRRAPVPRAYSNPPNLSHSLKLQHGNNVPLALVMPTLLNPGDGEGQALVAAGTRQHINIQDFGVVPTREYVDPLKWNDAPIDKMYSKQQAYNGIDPHIPKTELKKISGRDQPIIMHRLIPNARNDLFYDPKLDCTTRHEPMATFGTAGKKGEFNLDRSLGGSSFSNVPYYDYTLKLVKPRTQITVINPLPQQQGI</sequence>
<feature type="region of interest" description="Disordered" evidence="1">
    <location>
        <begin position="83"/>
        <end position="121"/>
    </location>
</feature>
<reference evidence="2 3" key="1">
    <citation type="submission" date="2019-03" db="EMBL/GenBank/DDBJ databases">
        <title>Single cell metagenomics reveals metabolic interactions within the superorganism composed of flagellate Streblomastix strix and complex community of Bacteroidetes bacteria on its surface.</title>
        <authorList>
            <person name="Treitli S.C."/>
            <person name="Kolisko M."/>
            <person name="Husnik F."/>
            <person name="Keeling P."/>
            <person name="Hampl V."/>
        </authorList>
    </citation>
    <scope>NUCLEOTIDE SEQUENCE [LARGE SCALE GENOMIC DNA]</scope>
    <source>
        <strain evidence="2">ST1C</strain>
    </source>
</reference>
<dbReference type="Proteomes" id="UP000324800">
    <property type="component" value="Unassembled WGS sequence"/>
</dbReference>
<feature type="compositionally biased region" description="Polar residues" evidence="1">
    <location>
        <begin position="561"/>
        <end position="571"/>
    </location>
</feature>
<dbReference type="AlphaFoldDB" id="A0A5J4XCI2"/>
<organism evidence="2 3">
    <name type="scientific">Streblomastix strix</name>
    <dbReference type="NCBI Taxonomy" id="222440"/>
    <lineage>
        <taxon>Eukaryota</taxon>
        <taxon>Metamonada</taxon>
        <taxon>Preaxostyla</taxon>
        <taxon>Oxymonadida</taxon>
        <taxon>Streblomastigidae</taxon>
        <taxon>Streblomastix</taxon>
    </lineage>
</organism>
<dbReference type="OrthoDB" id="10655335at2759"/>
<gene>
    <name evidence="2" type="ORF">EZS28_000249</name>
</gene>
<dbReference type="EMBL" id="SNRW01000018">
    <property type="protein sequence ID" value="KAA6404229.1"/>
    <property type="molecule type" value="Genomic_DNA"/>
</dbReference>
<comment type="caution">
    <text evidence="2">The sequence shown here is derived from an EMBL/GenBank/DDBJ whole genome shotgun (WGS) entry which is preliminary data.</text>
</comment>
<evidence type="ECO:0000313" key="2">
    <source>
        <dbReference type="EMBL" id="KAA6404229.1"/>
    </source>
</evidence>
<protein>
    <submittedName>
        <fullName evidence="2">Uncharacterized protein</fullName>
    </submittedName>
</protein>
<proteinExistence type="predicted"/>
<evidence type="ECO:0000256" key="1">
    <source>
        <dbReference type="SAM" id="MobiDB-lite"/>
    </source>
</evidence>
<accession>A0A5J4XCI2</accession>
<feature type="compositionally biased region" description="Polar residues" evidence="1">
    <location>
        <begin position="522"/>
        <end position="551"/>
    </location>
</feature>
<evidence type="ECO:0000313" key="3">
    <source>
        <dbReference type="Proteomes" id="UP000324800"/>
    </source>
</evidence>
<name>A0A5J4XCI2_9EUKA</name>
<feature type="region of interest" description="Disordered" evidence="1">
    <location>
        <begin position="519"/>
        <end position="571"/>
    </location>
</feature>